<sequence>MALSCQTQLFCVADCIKDPSTAKVDTVVSGSVNICSGLYAAVGLFGYVAFHDVELHGDILLYLETSFLTQLMKLAFMLSVAVSIPLMLFPSRIIFYNLFLKQDIGEYAMLRMSSGTFILLTVFVLSSCLLVAIVVPNGMSCVMVHNFLIILYVVIFLFFLAGGGKE</sequence>
<dbReference type="AlphaFoldDB" id="A0A183EM21"/>
<dbReference type="PANTHER" id="PTHR22950">
    <property type="entry name" value="AMINO ACID TRANSPORTER"/>
    <property type="match status" value="1"/>
</dbReference>
<accession>A0A183EM21</accession>
<keyword evidence="3 7" id="KW-0812">Transmembrane</keyword>
<protein>
    <submittedName>
        <fullName evidence="11">Aa_trans domain-containing protein</fullName>
    </submittedName>
</protein>
<evidence type="ECO:0000256" key="1">
    <source>
        <dbReference type="ARBA" id="ARBA00004141"/>
    </source>
</evidence>
<dbReference type="EMBL" id="UYRT01094022">
    <property type="protein sequence ID" value="VDN39326.1"/>
    <property type="molecule type" value="Genomic_DNA"/>
</dbReference>
<keyword evidence="10" id="KW-1185">Reference proteome</keyword>
<name>A0A183EM21_9BILA</name>
<evidence type="ECO:0000313" key="11">
    <source>
        <dbReference type="WBParaSite" id="GPUH_0002203901-mRNA-1"/>
    </source>
</evidence>
<feature type="transmembrane region" description="Helical" evidence="7">
    <location>
        <begin position="27"/>
        <end position="50"/>
    </location>
</feature>
<evidence type="ECO:0000256" key="5">
    <source>
        <dbReference type="ARBA" id="ARBA00022989"/>
    </source>
</evidence>
<feature type="transmembrane region" description="Helical" evidence="7">
    <location>
        <begin position="70"/>
        <end position="95"/>
    </location>
</feature>
<proteinExistence type="predicted"/>
<dbReference type="GO" id="GO:0015179">
    <property type="term" value="F:L-amino acid transmembrane transporter activity"/>
    <property type="evidence" value="ECO:0007669"/>
    <property type="project" value="TreeGrafter"/>
</dbReference>
<feature type="transmembrane region" description="Helical" evidence="7">
    <location>
        <begin position="116"/>
        <end position="136"/>
    </location>
</feature>
<evidence type="ECO:0000256" key="3">
    <source>
        <dbReference type="ARBA" id="ARBA00022692"/>
    </source>
</evidence>
<keyword evidence="2" id="KW-0813">Transport</keyword>
<dbReference type="InterPro" id="IPR013057">
    <property type="entry name" value="AA_transpt_TM"/>
</dbReference>
<keyword evidence="4" id="KW-0029">Amino-acid transport</keyword>
<keyword evidence="5 7" id="KW-1133">Transmembrane helix</keyword>
<dbReference type="Pfam" id="PF01490">
    <property type="entry name" value="Aa_trans"/>
    <property type="match status" value="1"/>
</dbReference>
<evidence type="ECO:0000313" key="10">
    <source>
        <dbReference type="Proteomes" id="UP000271098"/>
    </source>
</evidence>
<gene>
    <name evidence="9" type="ORF">GPUH_LOCUS22011</name>
</gene>
<dbReference type="GO" id="GO:0016020">
    <property type="term" value="C:membrane"/>
    <property type="evidence" value="ECO:0007669"/>
    <property type="project" value="UniProtKB-SubCell"/>
</dbReference>
<dbReference type="OrthoDB" id="5871057at2759"/>
<feature type="domain" description="Amino acid transporter transmembrane" evidence="8">
    <location>
        <begin position="2"/>
        <end position="137"/>
    </location>
</feature>
<dbReference type="Proteomes" id="UP000271098">
    <property type="component" value="Unassembled WGS sequence"/>
</dbReference>
<keyword evidence="6 7" id="KW-0472">Membrane</keyword>
<dbReference type="PANTHER" id="PTHR22950:SF646">
    <property type="entry name" value="SODIUM-COUPLED NEUTRAL AMINO ACID TRANSPORTER 10-RELATED"/>
    <property type="match status" value="1"/>
</dbReference>
<evidence type="ECO:0000256" key="2">
    <source>
        <dbReference type="ARBA" id="ARBA00022448"/>
    </source>
</evidence>
<reference evidence="9 10" key="2">
    <citation type="submission" date="2018-11" db="EMBL/GenBank/DDBJ databases">
        <authorList>
            <consortium name="Pathogen Informatics"/>
        </authorList>
    </citation>
    <scope>NUCLEOTIDE SEQUENCE [LARGE SCALE GENOMIC DNA]</scope>
</reference>
<organism evidence="11">
    <name type="scientific">Gongylonema pulchrum</name>
    <dbReference type="NCBI Taxonomy" id="637853"/>
    <lineage>
        <taxon>Eukaryota</taxon>
        <taxon>Metazoa</taxon>
        <taxon>Ecdysozoa</taxon>
        <taxon>Nematoda</taxon>
        <taxon>Chromadorea</taxon>
        <taxon>Rhabditida</taxon>
        <taxon>Spirurina</taxon>
        <taxon>Spiruromorpha</taxon>
        <taxon>Spiruroidea</taxon>
        <taxon>Gongylonematidae</taxon>
        <taxon>Gongylonema</taxon>
    </lineage>
</organism>
<reference evidence="11" key="1">
    <citation type="submission" date="2016-06" db="UniProtKB">
        <authorList>
            <consortium name="WormBaseParasite"/>
        </authorList>
    </citation>
    <scope>IDENTIFICATION</scope>
</reference>
<evidence type="ECO:0000256" key="7">
    <source>
        <dbReference type="SAM" id="Phobius"/>
    </source>
</evidence>
<comment type="subcellular location">
    <subcellularLocation>
        <location evidence="1">Membrane</location>
        <topology evidence="1">Multi-pass membrane protein</topology>
    </subcellularLocation>
</comment>
<evidence type="ECO:0000259" key="8">
    <source>
        <dbReference type="Pfam" id="PF01490"/>
    </source>
</evidence>
<feature type="transmembrane region" description="Helical" evidence="7">
    <location>
        <begin position="142"/>
        <end position="161"/>
    </location>
</feature>
<evidence type="ECO:0000256" key="6">
    <source>
        <dbReference type="ARBA" id="ARBA00023136"/>
    </source>
</evidence>
<dbReference type="WBParaSite" id="GPUH_0002203901-mRNA-1">
    <property type="protein sequence ID" value="GPUH_0002203901-mRNA-1"/>
    <property type="gene ID" value="GPUH_0002203901"/>
</dbReference>
<evidence type="ECO:0000256" key="4">
    <source>
        <dbReference type="ARBA" id="ARBA00022970"/>
    </source>
</evidence>
<evidence type="ECO:0000313" key="9">
    <source>
        <dbReference type="EMBL" id="VDN39326.1"/>
    </source>
</evidence>